<evidence type="ECO:0000256" key="1">
    <source>
        <dbReference type="ARBA" id="ARBA00022679"/>
    </source>
</evidence>
<accession>A0ABQ4QT07</accession>
<dbReference type="SUPFAM" id="SSF55729">
    <property type="entry name" value="Acyl-CoA N-acyltransferases (Nat)"/>
    <property type="match status" value="1"/>
</dbReference>
<evidence type="ECO:0000259" key="3">
    <source>
        <dbReference type="PROSITE" id="PS51186"/>
    </source>
</evidence>
<name>A0ABQ4QT07_9HYPH</name>
<comment type="caution">
    <text evidence="4">The sequence shown here is derived from an EMBL/GenBank/DDBJ whole genome shotgun (WGS) entry which is preliminary data.</text>
</comment>
<dbReference type="RefSeq" id="WP_128560549.1">
    <property type="nucleotide sequence ID" value="NZ_BPQH01000002.1"/>
</dbReference>
<gene>
    <name evidence="4" type="primary">phnO</name>
    <name evidence="4" type="ORF">OPKNFCMD_0800</name>
</gene>
<keyword evidence="1" id="KW-0808">Transferase</keyword>
<proteinExistence type="predicted"/>
<reference evidence="4" key="1">
    <citation type="journal article" date="2021" name="Front. Microbiol.">
        <title>Comprehensive Comparative Genomics and Phenotyping of Methylobacterium Species.</title>
        <authorList>
            <person name="Alessa O."/>
            <person name="Ogura Y."/>
            <person name="Fujitani Y."/>
            <person name="Takami H."/>
            <person name="Hayashi T."/>
            <person name="Sahin N."/>
            <person name="Tani A."/>
        </authorList>
    </citation>
    <scope>NUCLEOTIDE SEQUENCE</scope>
    <source>
        <strain evidence="4">KCTC 52305</strain>
    </source>
</reference>
<evidence type="ECO:0000313" key="5">
    <source>
        <dbReference type="Proteomes" id="UP001055167"/>
    </source>
</evidence>
<dbReference type="PROSITE" id="PS51186">
    <property type="entry name" value="GNAT"/>
    <property type="match status" value="1"/>
</dbReference>
<dbReference type="PANTHER" id="PTHR43877">
    <property type="entry name" value="AMINOALKYLPHOSPHONATE N-ACETYLTRANSFERASE-RELATED-RELATED"/>
    <property type="match status" value="1"/>
</dbReference>
<evidence type="ECO:0000256" key="2">
    <source>
        <dbReference type="ARBA" id="ARBA00023315"/>
    </source>
</evidence>
<dbReference type="CDD" id="cd04301">
    <property type="entry name" value="NAT_SF"/>
    <property type="match status" value="1"/>
</dbReference>
<dbReference type="InterPro" id="IPR000182">
    <property type="entry name" value="GNAT_dom"/>
</dbReference>
<dbReference type="PANTHER" id="PTHR43877:SF2">
    <property type="entry name" value="AMINOALKYLPHOSPHONATE N-ACETYLTRANSFERASE-RELATED"/>
    <property type="match status" value="1"/>
</dbReference>
<dbReference type="Pfam" id="PF00583">
    <property type="entry name" value="Acetyltransf_1"/>
    <property type="match status" value="1"/>
</dbReference>
<sequence>MPDLTIRPARACDLEAVVGLHADDALGGHGDAWTAQTRPAYAAAFAAIADNPHTDLFVALEAERVVGVFQLTFRQGIAGRGALKAVLEGVQVRRDRRSAGIGARMLAEAEALARRRGASGMQLASGLARTGAHRFYARHGYAHSHAGLTKPL</sequence>
<organism evidence="4 5">
    <name type="scientific">Methylobacterium crusticola</name>
    <dbReference type="NCBI Taxonomy" id="1697972"/>
    <lineage>
        <taxon>Bacteria</taxon>
        <taxon>Pseudomonadati</taxon>
        <taxon>Pseudomonadota</taxon>
        <taxon>Alphaproteobacteria</taxon>
        <taxon>Hyphomicrobiales</taxon>
        <taxon>Methylobacteriaceae</taxon>
        <taxon>Methylobacterium</taxon>
    </lineage>
</organism>
<reference evidence="4" key="2">
    <citation type="submission" date="2021-08" db="EMBL/GenBank/DDBJ databases">
        <authorList>
            <person name="Tani A."/>
            <person name="Ola A."/>
            <person name="Ogura Y."/>
            <person name="Katsura K."/>
            <person name="Hayashi T."/>
        </authorList>
    </citation>
    <scope>NUCLEOTIDE SEQUENCE</scope>
    <source>
        <strain evidence="4">KCTC 52305</strain>
    </source>
</reference>
<feature type="domain" description="N-acetyltransferase" evidence="3">
    <location>
        <begin position="4"/>
        <end position="152"/>
    </location>
</feature>
<evidence type="ECO:0000313" key="4">
    <source>
        <dbReference type="EMBL" id="GJD48084.1"/>
    </source>
</evidence>
<dbReference type="Proteomes" id="UP001055167">
    <property type="component" value="Unassembled WGS sequence"/>
</dbReference>
<keyword evidence="2" id="KW-0012">Acyltransferase</keyword>
<keyword evidence="5" id="KW-1185">Reference proteome</keyword>
<protein>
    <submittedName>
        <fullName evidence="4">Aminoalkylphosphonate N-acetyltransferase</fullName>
    </submittedName>
</protein>
<dbReference type="Gene3D" id="3.40.630.30">
    <property type="match status" value="1"/>
</dbReference>
<dbReference type="InterPro" id="IPR016181">
    <property type="entry name" value="Acyl_CoA_acyltransferase"/>
</dbReference>
<dbReference type="InterPro" id="IPR050832">
    <property type="entry name" value="Bact_Acetyltransf"/>
</dbReference>
<dbReference type="EMBL" id="BPQH01000002">
    <property type="protein sequence ID" value="GJD48084.1"/>
    <property type="molecule type" value="Genomic_DNA"/>
</dbReference>